<dbReference type="AlphaFoldDB" id="A0A2K8K4K8"/>
<evidence type="ECO:0000256" key="1">
    <source>
        <dbReference type="SAM" id="Phobius"/>
    </source>
</evidence>
<name>A0A2K8K4K8_CARRU</name>
<organism evidence="2 3">
    <name type="scientific">Carsonella ruddii</name>
    <dbReference type="NCBI Taxonomy" id="114186"/>
    <lineage>
        <taxon>Bacteria</taxon>
        <taxon>Pseudomonadati</taxon>
        <taxon>Pseudomonadota</taxon>
        <taxon>Gammaproteobacteria</taxon>
        <taxon>Oceanospirillales</taxon>
        <taxon>Halomonadaceae</taxon>
        <taxon>Zymobacter group</taxon>
        <taxon>Candidatus Carsonella</taxon>
    </lineage>
</organism>
<dbReference type="Gene3D" id="3.90.1010.10">
    <property type="match status" value="1"/>
</dbReference>
<accession>A0A2K8K4K8</accession>
<dbReference type="RefSeq" id="WP_157801597.1">
    <property type="nucleotide sequence ID" value="NZ_CP024798.1"/>
</dbReference>
<keyword evidence="1" id="KW-1133">Transmembrane helix</keyword>
<proteinExistence type="predicted"/>
<reference evidence="2 3" key="1">
    <citation type="submission" date="2017-11" db="EMBL/GenBank/DDBJ databases">
        <title>The genome sequence of Candidatus Carsonella ruddii from the psyllid Bactericera trigonica.</title>
        <authorList>
            <person name="Katsir L."/>
            <person name="Zhepu R."/>
            <person name="Piasezky A."/>
            <person name="Jong J."/>
            <person name="Sela N."/>
            <person name="Freilich S."/>
            <person name="Bahar O."/>
        </authorList>
    </citation>
    <scope>NUCLEOTIDE SEQUENCE [LARGE SCALE GENOMIC DNA]</scope>
    <source>
        <strain evidence="2 3">BT</strain>
    </source>
</reference>
<protein>
    <submittedName>
        <fullName evidence="2">Uncharacterized protein</fullName>
    </submittedName>
</protein>
<dbReference type="Proteomes" id="UP000230531">
    <property type="component" value="Chromosome"/>
</dbReference>
<sequence length="126" mass="15410">MINKIKKVKKKFFKNKNIYNFLIKIGIQKKNFLKENFLINNCLINTWIKIIKKKFFFFFGYSNSLFLSGIIKIFFLILNKNLLNNIKILFKFNILKILKIEKKITNFRKESFNNILYYIYNFIINN</sequence>
<gene>
    <name evidence="2" type="ORF">CUN91_01045</name>
</gene>
<evidence type="ECO:0000313" key="3">
    <source>
        <dbReference type="Proteomes" id="UP000230531"/>
    </source>
</evidence>
<feature type="transmembrane region" description="Helical" evidence="1">
    <location>
        <begin position="55"/>
        <end position="78"/>
    </location>
</feature>
<dbReference type="EMBL" id="CP024798">
    <property type="protein sequence ID" value="ATX33529.1"/>
    <property type="molecule type" value="Genomic_DNA"/>
</dbReference>
<keyword evidence="1" id="KW-0472">Membrane</keyword>
<keyword evidence="1" id="KW-0812">Transmembrane</keyword>
<evidence type="ECO:0000313" key="2">
    <source>
        <dbReference type="EMBL" id="ATX33529.1"/>
    </source>
</evidence>
<dbReference type="SUPFAM" id="SSF82649">
    <property type="entry name" value="SufE/NifU"/>
    <property type="match status" value="1"/>
</dbReference>